<evidence type="ECO:0000313" key="1">
    <source>
        <dbReference type="EMBL" id="MPN40425.1"/>
    </source>
</evidence>
<sequence length="75" mass="8120">MGQIQRAAGDEPRRRGNVLRAVPQRAIQQAALVLLGETLGGGERKVPLPRALNRLAKARAERFDAVPNRGDVLAL</sequence>
<name>A0A645HMZ8_9ZZZZ</name>
<protein>
    <submittedName>
        <fullName evidence="1">Uncharacterized protein</fullName>
    </submittedName>
</protein>
<proteinExistence type="predicted"/>
<organism evidence="1">
    <name type="scientific">bioreactor metagenome</name>
    <dbReference type="NCBI Taxonomy" id="1076179"/>
    <lineage>
        <taxon>unclassified sequences</taxon>
        <taxon>metagenomes</taxon>
        <taxon>ecological metagenomes</taxon>
    </lineage>
</organism>
<comment type="caution">
    <text evidence="1">The sequence shown here is derived from an EMBL/GenBank/DDBJ whole genome shotgun (WGS) entry which is preliminary data.</text>
</comment>
<dbReference type="EMBL" id="VSSQ01096830">
    <property type="protein sequence ID" value="MPN40425.1"/>
    <property type="molecule type" value="Genomic_DNA"/>
</dbReference>
<accession>A0A645HMZ8</accession>
<reference evidence="1" key="1">
    <citation type="submission" date="2019-08" db="EMBL/GenBank/DDBJ databases">
        <authorList>
            <person name="Kucharzyk K."/>
            <person name="Murdoch R.W."/>
            <person name="Higgins S."/>
            <person name="Loffler F."/>
        </authorList>
    </citation>
    <scope>NUCLEOTIDE SEQUENCE</scope>
</reference>
<dbReference type="AlphaFoldDB" id="A0A645HMZ8"/>
<gene>
    <name evidence="1" type="ORF">SDC9_187962</name>
</gene>